<dbReference type="EMBL" id="BMPT01000006">
    <property type="protein sequence ID" value="GGM22853.1"/>
    <property type="molecule type" value="Genomic_DNA"/>
</dbReference>
<gene>
    <name evidence="6" type="ORF">GCM10010102_18230</name>
</gene>
<comment type="caution">
    <text evidence="6">The sequence shown here is derived from an EMBL/GenBank/DDBJ whole genome shotgun (WGS) entry which is preliminary data.</text>
</comment>
<evidence type="ECO:0000256" key="2">
    <source>
        <dbReference type="ARBA" id="ARBA00023125"/>
    </source>
</evidence>
<name>A0A8H9GHB4_9MICO</name>
<dbReference type="Pfam" id="PF16859">
    <property type="entry name" value="TetR_C_11"/>
    <property type="match status" value="1"/>
</dbReference>
<dbReference type="InterPro" id="IPR011075">
    <property type="entry name" value="TetR_C"/>
</dbReference>
<evidence type="ECO:0000259" key="5">
    <source>
        <dbReference type="PROSITE" id="PS50977"/>
    </source>
</evidence>
<keyword evidence="7" id="KW-1185">Reference proteome</keyword>
<evidence type="ECO:0000313" key="6">
    <source>
        <dbReference type="EMBL" id="GGM22853.1"/>
    </source>
</evidence>
<sequence length="194" mass="20511">MATTVASRSSRAVRPGGRSARVRAAVHGAALELAAEGAAEALTIPTIAQRAGVHPTTVYRRWGTVAELLADVSASRFAGDLVVPDTGDLRADLDRYAAGLAKDLTDPDTLALVRATVGIGGEQGAAVCRSERENQLVAILERDRARGNEPPGIEETTDAILAPLYYRAVFTNFPLDPAWVHGLVERLLADQTSS</sequence>
<dbReference type="InterPro" id="IPR036271">
    <property type="entry name" value="Tet_transcr_reg_TetR-rel_C_sf"/>
</dbReference>
<evidence type="ECO:0000256" key="3">
    <source>
        <dbReference type="ARBA" id="ARBA00023163"/>
    </source>
</evidence>
<evidence type="ECO:0000256" key="1">
    <source>
        <dbReference type="ARBA" id="ARBA00023015"/>
    </source>
</evidence>
<dbReference type="Gene3D" id="1.10.10.60">
    <property type="entry name" value="Homeodomain-like"/>
    <property type="match status" value="1"/>
</dbReference>
<dbReference type="SUPFAM" id="SSF48498">
    <property type="entry name" value="Tetracyclin repressor-like, C-terminal domain"/>
    <property type="match status" value="1"/>
</dbReference>
<dbReference type="GO" id="GO:0003677">
    <property type="term" value="F:DNA binding"/>
    <property type="evidence" value="ECO:0007669"/>
    <property type="project" value="UniProtKB-UniRule"/>
</dbReference>
<dbReference type="InterPro" id="IPR001647">
    <property type="entry name" value="HTH_TetR"/>
</dbReference>
<dbReference type="AlphaFoldDB" id="A0A8H9GHB4"/>
<evidence type="ECO:0000313" key="7">
    <source>
        <dbReference type="Proteomes" id="UP000655589"/>
    </source>
</evidence>
<evidence type="ECO:0000256" key="4">
    <source>
        <dbReference type="PROSITE-ProRule" id="PRU00335"/>
    </source>
</evidence>
<protein>
    <submittedName>
        <fullName evidence="6">TetR family transcriptional regulator</fullName>
    </submittedName>
</protein>
<feature type="DNA-binding region" description="H-T-H motif" evidence="4">
    <location>
        <begin position="43"/>
        <end position="62"/>
    </location>
</feature>
<reference evidence="6" key="2">
    <citation type="submission" date="2020-09" db="EMBL/GenBank/DDBJ databases">
        <authorList>
            <person name="Sun Q."/>
            <person name="Ohkuma M."/>
        </authorList>
    </citation>
    <scope>NUCLEOTIDE SEQUENCE</scope>
    <source>
        <strain evidence="6">JCM 3051</strain>
    </source>
</reference>
<dbReference type="SUPFAM" id="SSF46689">
    <property type="entry name" value="Homeodomain-like"/>
    <property type="match status" value="1"/>
</dbReference>
<feature type="domain" description="HTH tetR-type" evidence="5">
    <location>
        <begin position="20"/>
        <end position="80"/>
    </location>
</feature>
<dbReference type="Pfam" id="PF00440">
    <property type="entry name" value="TetR_N"/>
    <property type="match status" value="1"/>
</dbReference>
<organism evidence="6 7">
    <name type="scientific">Promicromonospora citrea</name>
    <dbReference type="NCBI Taxonomy" id="43677"/>
    <lineage>
        <taxon>Bacteria</taxon>
        <taxon>Bacillati</taxon>
        <taxon>Actinomycetota</taxon>
        <taxon>Actinomycetes</taxon>
        <taxon>Micrococcales</taxon>
        <taxon>Promicromonosporaceae</taxon>
        <taxon>Promicromonospora</taxon>
    </lineage>
</organism>
<dbReference type="RefSeq" id="WP_171103813.1">
    <property type="nucleotide sequence ID" value="NZ_BMPT01000006.1"/>
</dbReference>
<reference evidence="6" key="1">
    <citation type="journal article" date="2014" name="Int. J. Syst. Evol. Microbiol.">
        <title>Complete genome sequence of Corynebacterium casei LMG S-19264T (=DSM 44701T), isolated from a smear-ripened cheese.</title>
        <authorList>
            <consortium name="US DOE Joint Genome Institute (JGI-PGF)"/>
            <person name="Walter F."/>
            <person name="Albersmeier A."/>
            <person name="Kalinowski J."/>
            <person name="Ruckert C."/>
        </authorList>
    </citation>
    <scope>NUCLEOTIDE SEQUENCE</scope>
    <source>
        <strain evidence="6">JCM 3051</strain>
    </source>
</reference>
<dbReference type="Gene3D" id="1.10.357.10">
    <property type="entry name" value="Tetracycline Repressor, domain 2"/>
    <property type="match status" value="1"/>
</dbReference>
<proteinExistence type="predicted"/>
<dbReference type="Proteomes" id="UP000655589">
    <property type="component" value="Unassembled WGS sequence"/>
</dbReference>
<keyword evidence="3" id="KW-0804">Transcription</keyword>
<accession>A0A8H9GHB4</accession>
<dbReference type="InterPro" id="IPR009057">
    <property type="entry name" value="Homeodomain-like_sf"/>
</dbReference>
<keyword evidence="2 4" id="KW-0238">DNA-binding</keyword>
<keyword evidence="1" id="KW-0805">Transcription regulation</keyword>
<dbReference type="PROSITE" id="PS50977">
    <property type="entry name" value="HTH_TETR_2"/>
    <property type="match status" value="1"/>
</dbReference>